<evidence type="ECO:0000256" key="1">
    <source>
        <dbReference type="SAM" id="Phobius"/>
    </source>
</evidence>
<feature type="transmembrane region" description="Helical" evidence="1">
    <location>
        <begin position="66"/>
        <end position="88"/>
    </location>
</feature>
<keyword evidence="3" id="KW-1185">Reference proteome</keyword>
<evidence type="ECO:0000313" key="2">
    <source>
        <dbReference type="EMBL" id="RSU14074.1"/>
    </source>
</evidence>
<dbReference type="OrthoDB" id="9789229at2"/>
<organism evidence="2 3">
    <name type="scientific">Vagococcus elongatus</name>
    <dbReference type="NCBI Taxonomy" id="180344"/>
    <lineage>
        <taxon>Bacteria</taxon>
        <taxon>Bacillati</taxon>
        <taxon>Bacillota</taxon>
        <taxon>Bacilli</taxon>
        <taxon>Lactobacillales</taxon>
        <taxon>Enterococcaceae</taxon>
        <taxon>Vagococcus</taxon>
    </lineage>
</organism>
<dbReference type="RefSeq" id="WP_126807634.1">
    <property type="nucleotide sequence ID" value="NZ_NGKA01000004.1"/>
</dbReference>
<comment type="caution">
    <text evidence="2">The sequence shown here is derived from an EMBL/GenBank/DDBJ whole genome shotgun (WGS) entry which is preliminary data.</text>
</comment>
<name>A0A430B180_9ENTE</name>
<gene>
    <name evidence="2" type="ORF">CBF29_04105</name>
</gene>
<feature type="transmembrane region" description="Helical" evidence="1">
    <location>
        <begin position="41"/>
        <end position="60"/>
    </location>
</feature>
<accession>A0A430B180</accession>
<feature type="transmembrane region" description="Helical" evidence="1">
    <location>
        <begin position="12"/>
        <end position="29"/>
    </location>
</feature>
<feature type="transmembrane region" description="Helical" evidence="1">
    <location>
        <begin position="109"/>
        <end position="126"/>
    </location>
</feature>
<proteinExistence type="predicted"/>
<dbReference type="InterPro" id="IPR010540">
    <property type="entry name" value="CmpB_TMEM229"/>
</dbReference>
<evidence type="ECO:0000313" key="3">
    <source>
        <dbReference type="Proteomes" id="UP000287605"/>
    </source>
</evidence>
<reference evidence="2 3" key="1">
    <citation type="submission" date="2017-05" db="EMBL/GenBank/DDBJ databases">
        <title>Vagococcus spp. assemblies.</title>
        <authorList>
            <person name="Gulvik C.A."/>
        </authorList>
    </citation>
    <scope>NUCLEOTIDE SEQUENCE [LARGE SCALE GENOMIC DNA]</scope>
    <source>
        <strain evidence="2 3">CCUG 51432</strain>
    </source>
</reference>
<protein>
    <recommendedName>
        <fullName evidence="4">ABC transporter permease</fullName>
    </recommendedName>
</protein>
<keyword evidence="1" id="KW-0472">Membrane</keyword>
<keyword evidence="1" id="KW-0812">Transmembrane</keyword>
<dbReference type="EMBL" id="NGKA01000004">
    <property type="protein sequence ID" value="RSU14074.1"/>
    <property type="molecule type" value="Genomic_DNA"/>
</dbReference>
<keyword evidence="1" id="KW-1133">Transmembrane helix</keyword>
<evidence type="ECO:0008006" key="4">
    <source>
        <dbReference type="Google" id="ProtNLM"/>
    </source>
</evidence>
<dbReference type="Pfam" id="PF06541">
    <property type="entry name" value="ABC_trans_CmpB"/>
    <property type="match status" value="1"/>
</dbReference>
<dbReference type="Proteomes" id="UP000287605">
    <property type="component" value="Unassembled WGS sequence"/>
</dbReference>
<feature type="transmembrane region" description="Helical" evidence="1">
    <location>
        <begin position="146"/>
        <end position="165"/>
    </location>
</feature>
<dbReference type="AlphaFoldDB" id="A0A430B180"/>
<sequence>MNNLLNEIALLFLFYAIIGWLWETVYCSIKAKKFVYRGFLIGPYCPIYGFGILSVLYFIAPYQNNLLLLYSLSVIVVTVLEYFTSYILEKIFHATWWDYTGVPLNLNGRVALPVSLFWGTACVLIVKVIHPEVMKLTEFTLAHTGSYLYLMIAVLFASDSIYTVFNMINFNKISLEWDSAIDSSRQQFRKRRLQLETSLGKNLESIKSDYAEWREEFEERAKKLPKLNFNHRRYLRSFKNFRMKNIENQAYIKEYLIQKRKERKHD</sequence>